<dbReference type="InterPro" id="IPR027443">
    <property type="entry name" value="IPNS-like_sf"/>
</dbReference>
<evidence type="ECO:0000256" key="3">
    <source>
        <dbReference type="ARBA" id="ARBA00023002"/>
    </source>
</evidence>
<reference evidence="6 7" key="1">
    <citation type="journal article" date="2019" name="Sci. Rep.">
        <title>A high-quality genome of Eragrostis curvula grass provides insights into Poaceae evolution and supports new strategies to enhance forage quality.</title>
        <authorList>
            <person name="Carballo J."/>
            <person name="Santos B.A.C.M."/>
            <person name="Zappacosta D."/>
            <person name="Garbus I."/>
            <person name="Selva J.P."/>
            <person name="Gallo C.A."/>
            <person name="Diaz A."/>
            <person name="Albertini E."/>
            <person name="Caccamo M."/>
            <person name="Echenique V."/>
        </authorList>
    </citation>
    <scope>NUCLEOTIDE SEQUENCE [LARGE SCALE GENOMIC DNA]</scope>
    <source>
        <strain evidence="7">cv. Victoria</strain>
        <tissue evidence="6">Leaf</tissue>
    </source>
</reference>
<evidence type="ECO:0000256" key="1">
    <source>
        <dbReference type="ARBA" id="ARBA00008056"/>
    </source>
</evidence>
<keyword evidence="2" id="KW-0479">Metal-binding</keyword>
<evidence type="ECO:0000313" key="6">
    <source>
        <dbReference type="EMBL" id="TVT99100.1"/>
    </source>
</evidence>
<dbReference type="Pfam" id="PF03171">
    <property type="entry name" value="2OG-FeII_Oxy"/>
    <property type="match status" value="1"/>
</dbReference>
<dbReference type="GO" id="GO:0046872">
    <property type="term" value="F:metal ion binding"/>
    <property type="evidence" value="ECO:0007669"/>
    <property type="project" value="UniProtKB-KW"/>
</dbReference>
<gene>
    <name evidence="6" type="ORF">EJB05_55551</name>
</gene>
<protein>
    <recommendedName>
        <fullName evidence="5">Fe2OG dioxygenase domain-containing protein</fullName>
    </recommendedName>
</protein>
<accession>A0A5J9SJG4</accession>
<dbReference type="EMBL" id="RWGY01000761">
    <property type="protein sequence ID" value="TVT99100.1"/>
    <property type="molecule type" value="Genomic_DNA"/>
</dbReference>
<dbReference type="PANTHER" id="PTHR10209">
    <property type="entry name" value="OXIDOREDUCTASE, 2OG-FE II OXYGENASE FAMILY PROTEIN"/>
    <property type="match status" value="1"/>
</dbReference>
<keyword evidence="4" id="KW-0408">Iron</keyword>
<comment type="caution">
    <text evidence="6">The sequence shown here is derived from an EMBL/GenBank/DDBJ whole genome shotgun (WGS) entry which is preliminary data.</text>
</comment>
<dbReference type="Gene3D" id="2.60.120.330">
    <property type="entry name" value="B-lactam Antibiotic, Isopenicillin N Synthase, Chain"/>
    <property type="match status" value="1"/>
</dbReference>
<dbReference type="OrthoDB" id="288590at2759"/>
<keyword evidence="3" id="KW-0560">Oxidoreductase</keyword>
<dbReference type="InterPro" id="IPR044861">
    <property type="entry name" value="IPNS-like_FE2OG_OXY"/>
</dbReference>
<comment type="similarity">
    <text evidence="1">Belongs to the iron/ascorbate-dependent oxidoreductase family.</text>
</comment>
<dbReference type="Gramene" id="TVT99100">
    <property type="protein sequence ID" value="TVT99100"/>
    <property type="gene ID" value="EJB05_55551"/>
</dbReference>
<feature type="domain" description="Fe2OG dioxygenase" evidence="5">
    <location>
        <begin position="29"/>
        <end position="130"/>
    </location>
</feature>
<evidence type="ECO:0000256" key="2">
    <source>
        <dbReference type="ARBA" id="ARBA00022723"/>
    </source>
</evidence>
<feature type="non-terminal residue" evidence="6">
    <location>
        <position position="1"/>
    </location>
</feature>
<proteinExistence type="inferred from homology"/>
<dbReference type="InterPro" id="IPR005123">
    <property type="entry name" value="Oxoglu/Fe-dep_dioxygenase_dom"/>
</dbReference>
<name>A0A5J9SJG4_9POAL</name>
<sequence length="175" mass="19047">MTGSTLLELLSEALGLQGGYLEHDAGCLVGLAVSGHYYPPCPEPHLTMGTARHSDPSFLTVLLQDGVGGLQVLIDSRWVDVPPVPGALVVNIGDLLQLMSNDRFKSVEHRVVSKTAGPRVSVGCFFRANKGDGRVYSPITGDERPRYRGVTMKEFMGYFMNKGLDGRSALDHFRL</sequence>
<organism evidence="6 7">
    <name type="scientific">Eragrostis curvula</name>
    <name type="common">weeping love grass</name>
    <dbReference type="NCBI Taxonomy" id="38414"/>
    <lineage>
        <taxon>Eukaryota</taxon>
        <taxon>Viridiplantae</taxon>
        <taxon>Streptophyta</taxon>
        <taxon>Embryophyta</taxon>
        <taxon>Tracheophyta</taxon>
        <taxon>Spermatophyta</taxon>
        <taxon>Magnoliopsida</taxon>
        <taxon>Liliopsida</taxon>
        <taxon>Poales</taxon>
        <taxon>Poaceae</taxon>
        <taxon>PACMAD clade</taxon>
        <taxon>Chloridoideae</taxon>
        <taxon>Eragrostideae</taxon>
        <taxon>Eragrostidinae</taxon>
        <taxon>Eragrostis</taxon>
    </lineage>
</organism>
<evidence type="ECO:0000313" key="7">
    <source>
        <dbReference type="Proteomes" id="UP000324897"/>
    </source>
</evidence>
<evidence type="ECO:0000256" key="4">
    <source>
        <dbReference type="ARBA" id="ARBA00023004"/>
    </source>
</evidence>
<dbReference type="AlphaFoldDB" id="A0A5J9SJG4"/>
<evidence type="ECO:0000259" key="5">
    <source>
        <dbReference type="PROSITE" id="PS51471"/>
    </source>
</evidence>
<dbReference type="GO" id="GO:0051213">
    <property type="term" value="F:dioxygenase activity"/>
    <property type="evidence" value="ECO:0007669"/>
    <property type="project" value="UniProtKB-ARBA"/>
</dbReference>
<dbReference type="PANTHER" id="PTHR10209:SF887">
    <property type="entry name" value="OS03G0860600 PROTEIN"/>
    <property type="match status" value="1"/>
</dbReference>
<dbReference type="SUPFAM" id="SSF51197">
    <property type="entry name" value="Clavaminate synthase-like"/>
    <property type="match status" value="1"/>
</dbReference>
<dbReference type="PROSITE" id="PS51471">
    <property type="entry name" value="FE2OG_OXY"/>
    <property type="match status" value="1"/>
</dbReference>
<keyword evidence="7" id="KW-1185">Reference proteome</keyword>
<dbReference type="Proteomes" id="UP000324897">
    <property type="component" value="Unassembled WGS sequence"/>
</dbReference>